<proteinExistence type="predicted"/>
<reference evidence="2 3" key="1">
    <citation type="journal article" date="2015" name="Int. J. Syst. Evol. Microbiol.">
        <title>Methanoculleus taiwanensis sp. nov., a methanogen isolated from deep marine sediment at the deformation front area near Taiwan.</title>
        <authorList>
            <person name="Weng C.Y."/>
            <person name="Chen S.C."/>
            <person name="Lai M.C."/>
            <person name="Wu S.Y."/>
            <person name="Lin S."/>
            <person name="Yang T.F."/>
            <person name="Chen P.C."/>
        </authorList>
    </citation>
    <scope>NUCLEOTIDE SEQUENCE [LARGE SCALE GENOMIC DNA]</scope>
    <source>
        <strain evidence="2 3">CYW4</strain>
    </source>
</reference>
<dbReference type="GO" id="GO:0070819">
    <property type="term" value="F:menaquinone-dependent protoporphyrinogen oxidase activity"/>
    <property type="evidence" value="ECO:0007669"/>
    <property type="project" value="TreeGrafter"/>
</dbReference>
<feature type="domain" description="Flavodoxin" evidence="1">
    <location>
        <begin position="4"/>
        <end position="82"/>
    </location>
</feature>
<dbReference type="InterPro" id="IPR052200">
    <property type="entry name" value="Protoporphyrinogen_IX_DH"/>
</dbReference>
<accession>A0A498H5Y4</accession>
<dbReference type="InterPro" id="IPR029039">
    <property type="entry name" value="Flavoprotein-like_sf"/>
</dbReference>
<dbReference type="PANTHER" id="PTHR38030:SF2">
    <property type="entry name" value="PROTOPORPHYRINOGEN IX DEHYDROGENASE [QUINONE]"/>
    <property type="match status" value="1"/>
</dbReference>
<dbReference type="OrthoDB" id="63875at2157"/>
<dbReference type="Pfam" id="PF12724">
    <property type="entry name" value="Flavodoxin_5"/>
    <property type="match status" value="1"/>
</dbReference>
<dbReference type="EMBL" id="LHQS01000001">
    <property type="protein sequence ID" value="RXE57270.1"/>
    <property type="molecule type" value="Genomic_DNA"/>
</dbReference>
<dbReference type="GO" id="GO:0006783">
    <property type="term" value="P:heme biosynthetic process"/>
    <property type="evidence" value="ECO:0007669"/>
    <property type="project" value="TreeGrafter"/>
</dbReference>
<organism evidence="2 3">
    <name type="scientific">Methanoculleus taiwanensis</name>
    <dbReference type="NCBI Taxonomy" id="1550565"/>
    <lineage>
        <taxon>Archaea</taxon>
        <taxon>Methanobacteriati</taxon>
        <taxon>Methanobacteriota</taxon>
        <taxon>Stenosarchaea group</taxon>
        <taxon>Methanomicrobia</taxon>
        <taxon>Methanomicrobiales</taxon>
        <taxon>Methanomicrobiaceae</taxon>
        <taxon>Methanoculleus</taxon>
    </lineage>
</organism>
<gene>
    <name evidence="2" type="ORF">ABH15_03980</name>
</gene>
<dbReference type="PANTHER" id="PTHR38030">
    <property type="entry name" value="PROTOPORPHYRINOGEN IX DEHYDROGENASE [MENAQUINONE]"/>
    <property type="match status" value="1"/>
</dbReference>
<dbReference type="AlphaFoldDB" id="A0A498H5Y4"/>
<dbReference type="Gene3D" id="3.40.50.360">
    <property type="match status" value="1"/>
</dbReference>
<dbReference type="SUPFAM" id="SSF52218">
    <property type="entry name" value="Flavoproteins"/>
    <property type="match status" value="1"/>
</dbReference>
<dbReference type="Proteomes" id="UP000290932">
    <property type="component" value="Unassembled WGS sequence"/>
</dbReference>
<keyword evidence="3" id="KW-1185">Reference proteome</keyword>
<name>A0A498H5Y4_9EURY</name>
<evidence type="ECO:0000259" key="1">
    <source>
        <dbReference type="Pfam" id="PF12724"/>
    </source>
</evidence>
<dbReference type="GO" id="GO:0010181">
    <property type="term" value="F:FMN binding"/>
    <property type="evidence" value="ECO:0007669"/>
    <property type="project" value="TreeGrafter"/>
</dbReference>
<protein>
    <recommendedName>
        <fullName evidence="1">Flavodoxin domain-containing protein</fullName>
    </recommendedName>
</protein>
<evidence type="ECO:0000313" key="2">
    <source>
        <dbReference type="EMBL" id="RXE57270.1"/>
    </source>
</evidence>
<comment type="caution">
    <text evidence="2">The sequence shown here is derived from an EMBL/GenBank/DDBJ whole genome shotgun (WGS) entry which is preliminary data.</text>
</comment>
<evidence type="ECO:0000313" key="3">
    <source>
        <dbReference type="Proteomes" id="UP000290932"/>
    </source>
</evidence>
<dbReference type="RefSeq" id="WP_128693057.1">
    <property type="nucleotide sequence ID" value="NZ_LHQS01000001.1"/>
</dbReference>
<dbReference type="InterPro" id="IPR026816">
    <property type="entry name" value="Flavodoxin_dom"/>
</dbReference>
<sequence length="155" mass="16534">MRTLIIYTSVHHGNTGKVAQAMAGALGADMVDAAGAEPGLIDHYDLIGFGSGIYHGRHHQTLFRFVEMLPAVDGTLAFVFSTSGRGVAQDHTALKQVLEAKGFWIVGDFVCKGWDTYTVLGLVGGINKGRPDARDLAHAAAFADDLARHWGDAGR</sequence>